<keyword evidence="2" id="KW-1185">Reference proteome</keyword>
<name>A0A1E3PL46_9ASCO</name>
<dbReference type="EMBL" id="KV454409">
    <property type="protein sequence ID" value="ODQ66159.1"/>
    <property type="molecule type" value="Genomic_DNA"/>
</dbReference>
<reference evidence="1 2" key="1">
    <citation type="journal article" date="2016" name="Proc. Natl. Acad. Sci. U.S.A.">
        <title>Comparative genomics of biotechnologically important yeasts.</title>
        <authorList>
            <person name="Riley R."/>
            <person name="Haridas S."/>
            <person name="Wolfe K.H."/>
            <person name="Lopes M.R."/>
            <person name="Hittinger C.T."/>
            <person name="Goeker M."/>
            <person name="Salamov A.A."/>
            <person name="Wisecaver J.H."/>
            <person name="Long T.M."/>
            <person name="Calvey C.H."/>
            <person name="Aerts A.L."/>
            <person name="Barry K.W."/>
            <person name="Choi C."/>
            <person name="Clum A."/>
            <person name="Coughlan A.Y."/>
            <person name="Deshpande S."/>
            <person name="Douglass A.P."/>
            <person name="Hanson S.J."/>
            <person name="Klenk H.-P."/>
            <person name="LaButti K.M."/>
            <person name="Lapidus A."/>
            <person name="Lindquist E.A."/>
            <person name="Lipzen A.M."/>
            <person name="Meier-Kolthoff J.P."/>
            <person name="Ohm R.A."/>
            <person name="Otillar R.P."/>
            <person name="Pangilinan J.L."/>
            <person name="Peng Y."/>
            <person name="Rokas A."/>
            <person name="Rosa C.A."/>
            <person name="Scheuner C."/>
            <person name="Sibirny A.A."/>
            <person name="Slot J.C."/>
            <person name="Stielow J.B."/>
            <person name="Sun H."/>
            <person name="Kurtzman C.P."/>
            <person name="Blackwell M."/>
            <person name="Grigoriev I.V."/>
            <person name="Jeffries T.W."/>
        </authorList>
    </citation>
    <scope>NUCLEOTIDE SEQUENCE [LARGE SCALE GENOMIC DNA]</scope>
    <source>
        <strain evidence="1 2">DSM 6958</strain>
    </source>
</reference>
<evidence type="ECO:0000313" key="1">
    <source>
        <dbReference type="EMBL" id="ODQ66159.1"/>
    </source>
</evidence>
<gene>
    <name evidence="1" type="ORF">NADFUDRAFT_83007</name>
</gene>
<dbReference type="Proteomes" id="UP000095009">
    <property type="component" value="Unassembled WGS sequence"/>
</dbReference>
<proteinExistence type="predicted"/>
<dbReference type="AlphaFoldDB" id="A0A1E3PL46"/>
<organism evidence="1 2">
    <name type="scientific">Nadsonia fulvescens var. elongata DSM 6958</name>
    <dbReference type="NCBI Taxonomy" id="857566"/>
    <lineage>
        <taxon>Eukaryota</taxon>
        <taxon>Fungi</taxon>
        <taxon>Dikarya</taxon>
        <taxon>Ascomycota</taxon>
        <taxon>Saccharomycotina</taxon>
        <taxon>Dipodascomycetes</taxon>
        <taxon>Dipodascales</taxon>
        <taxon>Dipodascales incertae sedis</taxon>
        <taxon>Nadsonia</taxon>
    </lineage>
</organism>
<dbReference type="OrthoDB" id="4085733at2759"/>
<protein>
    <submittedName>
        <fullName evidence="1">Uncharacterized protein</fullName>
    </submittedName>
</protein>
<accession>A0A1E3PL46</accession>
<evidence type="ECO:0000313" key="2">
    <source>
        <dbReference type="Proteomes" id="UP000095009"/>
    </source>
</evidence>
<sequence>MDSELLSNLVANIYIPPQPEQKPDYVPDHHPSLIMQDCQTDTTHHLACGCVGGACISQHAWWMKDSFSSHAEIVNPSLSRRSSDV</sequence>